<dbReference type="Pfam" id="PF01522">
    <property type="entry name" value="Polysacc_deac_1"/>
    <property type="match status" value="1"/>
</dbReference>
<dbReference type="SUPFAM" id="SSF88713">
    <property type="entry name" value="Glycoside hydrolase/deacetylase"/>
    <property type="match status" value="1"/>
</dbReference>
<feature type="domain" description="NodB homology" evidence="2">
    <location>
        <begin position="20"/>
        <end position="138"/>
    </location>
</feature>
<organism evidence="3 4">
    <name type="scientific">Mucilaginibacter dorajii</name>
    <dbReference type="NCBI Taxonomy" id="692994"/>
    <lineage>
        <taxon>Bacteria</taxon>
        <taxon>Pseudomonadati</taxon>
        <taxon>Bacteroidota</taxon>
        <taxon>Sphingobacteriia</taxon>
        <taxon>Sphingobacteriales</taxon>
        <taxon>Sphingobacteriaceae</taxon>
        <taxon>Mucilaginibacter</taxon>
    </lineage>
</organism>
<sequence>MRKILLGLLLISGFVVSAQSRKKVVIMLTYDDAIASQLNVAIPQLDSMGFKATFFLMGNIGKATIPQWRKVALKGHELANHSLYHPCLLTTVKANQANNSGAYTVYMMIREIGEMNNLLFAVDGKTVPRTYAYPCTEVSVGGVNYVDSLRKAGLVKYARIGGGNDAIITDVKKIDPLQVPAWGVPAGVTGDELIAFVKKVQQSGIAGVLMFHGVGGDYITTPAAAHRQLLAYLKQHQNEIEVTTFRQGMDGVAAANHNQ</sequence>
<dbReference type="Gene3D" id="3.20.20.370">
    <property type="entry name" value="Glycoside hydrolase/deacetylase"/>
    <property type="match status" value="1"/>
</dbReference>
<name>A0ABP7QPC5_9SPHI</name>
<keyword evidence="4" id="KW-1185">Reference proteome</keyword>
<dbReference type="InterPro" id="IPR002509">
    <property type="entry name" value="NODB_dom"/>
</dbReference>
<comment type="caution">
    <text evidence="3">The sequence shown here is derived from an EMBL/GenBank/DDBJ whole genome shotgun (WGS) entry which is preliminary data.</text>
</comment>
<keyword evidence="1" id="KW-0732">Signal</keyword>
<dbReference type="Proteomes" id="UP001500742">
    <property type="component" value="Unassembled WGS sequence"/>
</dbReference>
<evidence type="ECO:0000259" key="2">
    <source>
        <dbReference type="Pfam" id="PF01522"/>
    </source>
</evidence>
<dbReference type="PANTHER" id="PTHR34216:SF11">
    <property type="entry name" value="CHITOOLIGOSACCHARIDE DEACETYLASE"/>
    <property type="match status" value="1"/>
</dbReference>
<dbReference type="EMBL" id="BAAAZC010000028">
    <property type="protein sequence ID" value="GAA3985218.1"/>
    <property type="molecule type" value="Genomic_DNA"/>
</dbReference>
<evidence type="ECO:0000313" key="4">
    <source>
        <dbReference type="Proteomes" id="UP001500742"/>
    </source>
</evidence>
<dbReference type="InterPro" id="IPR051398">
    <property type="entry name" value="Polysacch_Deacetylase"/>
</dbReference>
<evidence type="ECO:0000313" key="3">
    <source>
        <dbReference type="EMBL" id="GAA3985218.1"/>
    </source>
</evidence>
<reference evidence="4" key="1">
    <citation type="journal article" date="2019" name="Int. J. Syst. Evol. Microbiol.">
        <title>The Global Catalogue of Microorganisms (GCM) 10K type strain sequencing project: providing services to taxonomists for standard genome sequencing and annotation.</title>
        <authorList>
            <consortium name="The Broad Institute Genomics Platform"/>
            <consortium name="The Broad Institute Genome Sequencing Center for Infectious Disease"/>
            <person name="Wu L."/>
            <person name="Ma J."/>
        </authorList>
    </citation>
    <scope>NUCLEOTIDE SEQUENCE [LARGE SCALE GENOMIC DNA]</scope>
    <source>
        <strain evidence="4">JCM 16601</strain>
    </source>
</reference>
<accession>A0ABP7QPC5</accession>
<dbReference type="InterPro" id="IPR011330">
    <property type="entry name" value="Glyco_hydro/deAcase_b/a-brl"/>
</dbReference>
<evidence type="ECO:0000256" key="1">
    <source>
        <dbReference type="ARBA" id="ARBA00022729"/>
    </source>
</evidence>
<dbReference type="RefSeq" id="WP_259093240.1">
    <property type="nucleotide sequence ID" value="NZ_BAAAZC010000028.1"/>
</dbReference>
<dbReference type="PANTHER" id="PTHR34216">
    <property type="match status" value="1"/>
</dbReference>
<protein>
    <submittedName>
        <fullName evidence="3">Polysaccharide deacetylase family protein</fullName>
    </submittedName>
</protein>
<proteinExistence type="predicted"/>
<gene>
    <name evidence="3" type="ORF">GCM10022210_41660</name>
</gene>